<accession>A0A0N1EKT9</accession>
<dbReference type="EMBL" id="JNOC01000032">
    <property type="protein sequence ID" value="KPH55752.1"/>
    <property type="molecule type" value="Genomic_DNA"/>
</dbReference>
<feature type="non-terminal residue" evidence="1">
    <location>
        <position position="1"/>
    </location>
</feature>
<dbReference type="PATRIC" id="fig|35818.11.peg.1215"/>
<organism evidence="1 2">
    <name type="scientific">Helicobacter pullorum</name>
    <dbReference type="NCBI Taxonomy" id="35818"/>
    <lineage>
        <taxon>Bacteria</taxon>
        <taxon>Pseudomonadati</taxon>
        <taxon>Campylobacterota</taxon>
        <taxon>Epsilonproteobacteria</taxon>
        <taxon>Campylobacterales</taxon>
        <taxon>Helicobacteraceae</taxon>
        <taxon>Helicobacter</taxon>
    </lineage>
</organism>
<evidence type="ECO:0000313" key="2">
    <source>
        <dbReference type="Proteomes" id="UP000037997"/>
    </source>
</evidence>
<dbReference type="Proteomes" id="UP000037997">
    <property type="component" value="Unassembled WGS sequence"/>
</dbReference>
<gene>
    <name evidence="1" type="ORF">HPU229334_06145</name>
</gene>
<comment type="caution">
    <text evidence="1">The sequence shown here is derived from an EMBL/GenBank/DDBJ whole genome shotgun (WGS) entry which is preliminary data.</text>
</comment>
<evidence type="ECO:0000313" key="1">
    <source>
        <dbReference type="EMBL" id="KPH55752.1"/>
    </source>
</evidence>
<protein>
    <submittedName>
        <fullName evidence="1">Uncharacterized protein</fullName>
    </submittedName>
</protein>
<name>A0A0N1EKT9_9HELI</name>
<proteinExistence type="predicted"/>
<sequence length="161" mass="18764">GAKEAFASHFMRDFLNGKIKQDRASASETKQSKNKLFSDKDLGLESKSFIPNKPLTFSKEAQDVFRAGLKIWQYYHQNFGQIPEIHAQHNDDFYRIYNSNASLYDIKGYFQGFTQSGNKSKMNTKSQDPHYNDLIAELRYTLEILAKKIEPRIYEYGFLLE</sequence>
<dbReference type="AlphaFoldDB" id="A0A0N1EKT9"/>
<reference evidence="1 2" key="1">
    <citation type="submission" date="2014-06" db="EMBL/GenBank/DDBJ databases">
        <title>Helicobacter pullorum isolates in fresh chicken meat - phenotypic and genotypic features.</title>
        <authorList>
            <person name="Borges V."/>
            <person name="Santos A."/>
            <person name="Correia C.B."/>
            <person name="Saraiva M."/>
            <person name="Menard A."/>
            <person name="Vieira L."/>
            <person name="Sampaio D.A."/>
            <person name="Gomes J.P."/>
            <person name="Oleastro M."/>
        </authorList>
    </citation>
    <scope>NUCLEOTIDE SEQUENCE [LARGE SCALE GENOMIC DNA]</scope>
    <source>
        <strain evidence="1 2">229334/12</strain>
    </source>
</reference>